<proteinExistence type="predicted"/>
<dbReference type="EMBL" id="JARJCM010000098">
    <property type="protein sequence ID" value="KAJ7029741.1"/>
    <property type="molecule type" value="Genomic_DNA"/>
</dbReference>
<accession>A0AAD6SMP5</accession>
<protein>
    <submittedName>
        <fullName evidence="1">Uncharacterized protein</fullName>
    </submittedName>
</protein>
<name>A0AAD6SMP5_9AGAR</name>
<sequence length="173" mass="20002">MLSLWEEHTIYLLEDLVPYFRCSECIIQDCECTFTSWGRACKSCDDRLHDTCLFQDYQVFTAHLEEHGVQDSDRRFGRDLFDVAELVPFFPTVFNCIKARSLELRTTQFHLKLSTMTNVASLHLLEAIWTDQRYSAAAKRLVAQRIETLLSVGRLASRITSSNVFFEPPANPN</sequence>
<organism evidence="1 2">
    <name type="scientific">Mycena alexandri</name>
    <dbReference type="NCBI Taxonomy" id="1745969"/>
    <lineage>
        <taxon>Eukaryota</taxon>
        <taxon>Fungi</taxon>
        <taxon>Dikarya</taxon>
        <taxon>Basidiomycota</taxon>
        <taxon>Agaricomycotina</taxon>
        <taxon>Agaricomycetes</taxon>
        <taxon>Agaricomycetidae</taxon>
        <taxon>Agaricales</taxon>
        <taxon>Marasmiineae</taxon>
        <taxon>Mycenaceae</taxon>
        <taxon>Mycena</taxon>
    </lineage>
</organism>
<keyword evidence="2" id="KW-1185">Reference proteome</keyword>
<comment type="caution">
    <text evidence="1">The sequence shown here is derived from an EMBL/GenBank/DDBJ whole genome shotgun (WGS) entry which is preliminary data.</text>
</comment>
<dbReference type="AlphaFoldDB" id="A0AAD6SMP5"/>
<evidence type="ECO:0000313" key="2">
    <source>
        <dbReference type="Proteomes" id="UP001218188"/>
    </source>
</evidence>
<evidence type="ECO:0000313" key="1">
    <source>
        <dbReference type="EMBL" id="KAJ7029741.1"/>
    </source>
</evidence>
<dbReference type="Proteomes" id="UP001218188">
    <property type="component" value="Unassembled WGS sequence"/>
</dbReference>
<gene>
    <name evidence="1" type="ORF">C8F04DRAFT_1398265</name>
</gene>
<reference evidence="1" key="1">
    <citation type="submission" date="2023-03" db="EMBL/GenBank/DDBJ databases">
        <title>Massive genome expansion in bonnet fungi (Mycena s.s.) driven by repeated elements and novel gene families across ecological guilds.</title>
        <authorList>
            <consortium name="Lawrence Berkeley National Laboratory"/>
            <person name="Harder C.B."/>
            <person name="Miyauchi S."/>
            <person name="Viragh M."/>
            <person name="Kuo A."/>
            <person name="Thoen E."/>
            <person name="Andreopoulos B."/>
            <person name="Lu D."/>
            <person name="Skrede I."/>
            <person name="Drula E."/>
            <person name="Henrissat B."/>
            <person name="Morin E."/>
            <person name="Kohler A."/>
            <person name="Barry K."/>
            <person name="LaButti K."/>
            <person name="Morin E."/>
            <person name="Salamov A."/>
            <person name="Lipzen A."/>
            <person name="Mereny Z."/>
            <person name="Hegedus B."/>
            <person name="Baldrian P."/>
            <person name="Stursova M."/>
            <person name="Weitz H."/>
            <person name="Taylor A."/>
            <person name="Grigoriev I.V."/>
            <person name="Nagy L.G."/>
            <person name="Martin F."/>
            <person name="Kauserud H."/>
        </authorList>
    </citation>
    <scope>NUCLEOTIDE SEQUENCE</scope>
    <source>
        <strain evidence="1">CBHHK200</strain>
    </source>
</reference>